<sequence>MRLTSLLPLLGFVVACSTPDTRQAATSPSTADTATNLEPMDTARAAAADAQSDTLKTVRQRHTFSSPSSPDEFKLVMRGKDMLTGEATFTITDASGQVIFREILSAGDLEAAMVYEMKTPTATADERAAYVRRRMDEFFTEKNFQKPALTPKSAFPTDNTITRAAWDDLRQRPDAISFSYLVGKEDRRRIAWAPSTKQVIHLPGNGS</sequence>
<accession>A0ABY4CVD2</accession>
<keyword evidence="2" id="KW-1185">Reference proteome</keyword>
<name>A0ABY4CVD2_9BACT</name>
<evidence type="ECO:0000313" key="1">
    <source>
        <dbReference type="EMBL" id="UOG73997.1"/>
    </source>
</evidence>
<evidence type="ECO:0000313" key="2">
    <source>
        <dbReference type="Proteomes" id="UP000831113"/>
    </source>
</evidence>
<dbReference type="PROSITE" id="PS51257">
    <property type="entry name" value="PROKAR_LIPOPROTEIN"/>
    <property type="match status" value="1"/>
</dbReference>
<protein>
    <recommendedName>
        <fullName evidence="3">Lipoprotein</fullName>
    </recommendedName>
</protein>
<reference evidence="1 2" key="1">
    <citation type="submission" date="2022-03" db="EMBL/GenBank/DDBJ databases">
        <title>Hymenobactersp. isolated from the air.</title>
        <authorList>
            <person name="Won M."/>
            <person name="Kwon S.-W."/>
        </authorList>
    </citation>
    <scope>NUCLEOTIDE SEQUENCE [LARGE SCALE GENOMIC DNA]</scope>
    <source>
        <strain evidence="1 2">KACC 21982</strain>
    </source>
</reference>
<evidence type="ECO:0008006" key="3">
    <source>
        <dbReference type="Google" id="ProtNLM"/>
    </source>
</evidence>
<gene>
    <name evidence="1" type="ORF">MTX78_17965</name>
</gene>
<dbReference type="RefSeq" id="WP_243797130.1">
    <property type="nucleotide sequence ID" value="NZ_CP094669.1"/>
</dbReference>
<dbReference type="EMBL" id="CP094669">
    <property type="protein sequence ID" value="UOG73997.1"/>
    <property type="molecule type" value="Genomic_DNA"/>
</dbReference>
<organism evidence="1 2">
    <name type="scientific">Hymenobacter tibetensis</name>
    <dbReference type="NCBI Taxonomy" id="497967"/>
    <lineage>
        <taxon>Bacteria</taxon>
        <taxon>Pseudomonadati</taxon>
        <taxon>Bacteroidota</taxon>
        <taxon>Cytophagia</taxon>
        <taxon>Cytophagales</taxon>
        <taxon>Hymenobacteraceae</taxon>
        <taxon>Hymenobacter</taxon>
    </lineage>
</organism>
<proteinExistence type="predicted"/>
<dbReference type="Proteomes" id="UP000831113">
    <property type="component" value="Chromosome"/>
</dbReference>